<evidence type="ECO:0000256" key="6">
    <source>
        <dbReference type="ARBA" id="ARBA00023136"/>
    </source>
</evidence>
<dbReference type="InParanoid" id="A0A4R2PQJ0"/>
<accession>A0A4R2PQJ0</accession>
<reference evidence="10 11" key="1">
    <citation type="submission" date="2019-03" db="EMBL/GenBank/DDBJ databases">
        <title>Genomic Encyclopedia of Type Strains, Phase IV (KMG-IV): sequencing the most valuable type-strain genomes for metagenomic binning, comparative biology and taxonomic classification.</title>
        <authorList>
            <person name="Goeker M."/>
        </authorList>
    </citation>
    <scope>NUCLEOTIDE SEQUENCE [LARGE SCALE GENOMIC DNA]</scope>
    <source>
        <strain evidence="10 11">DSM 2132</strain>
    </source>
</reference>
<evidence type="ECO:0000256" key="3">
    <source>
        <dbReference type="ARBA" id="ARBA00022475"/>
    </source>
</evidence>
<keyword evidence="7" id="KW-0813">Transport</keyword>
<sequence>MRKFARKEEEAEVNMTPMLDIVFIMLIFFIVTASFVKETGLDANKPPNNNQPPDDPDKKNCLIRIDSNNNIFFGVRRIDVSSIRPNIEQCRAKNPEATVVIQPEADTHTGYIVRAYDEARKVSRDIPVSLADPA</sequence>
<evidence type="ECO:0000313" key="11">
    <source>
        <dbReference type="Proteomes" id="UP000295399"/>
    </source>
</evidence>
<organism evidence="10 11">
    <name type="scientific">Rhodothalassium salexigens DSM 2132</name>
    <dbReference type="NCBI Taxonomy" id="1188247"/>
    <lineage>
        <taxon>Bacteria</taxon>
        <taxon>Pseudomonadati</taxon>
        <taxon>Pseudomonadota</taxon>
        <taxon>Alphaproteobacteria</taxon>
        <taxon>Rhodothalassiales</taxon>
        <taxon>Rhodothalassiaceae</taxon>
        <taxon>Rhodothalassium</taxon>
    </lineage>
</organism>
<name>A0A4R2PQJ0_RHOSA</name>
<proteinExistence type="inferred from homology"/>
<feature type="region of interest" description="Disordered" evidence="8">
    <location>
        <begin position="40"/>
        <end position="60"/>
    </location>
</feature>
<evidence type="ECO:0000256" key="4">
    <source>
        <dbReference type="ARBA" id="ARBA00022692"/>
    </source>
</evidence>
<evidence type="ECO:0000256" key="1">
    <source>
        <dbReference type="ARBA" id="ARBA00004162"/>
    </source>
</evidence>
<dbReference type="GO" id="GO:0022857">
    <property type="term" value="F:transmembrane transporter activity"/>
    <property type="evidence" value="ECO:0007669"/>
    <property type="project" value="InterPro"/>
</dbReference>
<evidence type="ECO:0000256" key="8">
    <source>
        <dbReference type="SAM" id="MobiDB-lite"/>
    </source>
</evidence>
<protein>
    <submittedName>
        <fullName evidence="10">Biopolymer transport protein ExbD</fullName>
    </submittedName>
</protein>
<dbReference type="OrthoDB" id="5456447at2"/>
<evidence type="ECO:0000256" key="7">
    <source>
        <dbReference type="RuleBase" id="RU003879"/>
    </source>
</evidence>
<dbReference type="Proteomes" id="UP000295399">
    <property type="component" value="Unassembled WGS sequence"/>
</dbReference>
<evidence type="ECO:0000256" key="2">
    <source>
        <dbReference type="ARBA" id="ARBA00005811"/>
    </source>
</evidence>
<comment type="subcellular location">
    <subcellularLocation>
        <location evidence="1">Cell membrane</location>
        <topology evidence="1">Single-pass membrane protein</topology>
    </subcellularLocation>
    <subcellularLocation>
        <location evidence="7">Cell membrane</location>
        <topology evidence="7">Single-pass type II membrane protein</topology>
    </subcellularLocation>
</comment>
<gene>
    <name evidence="10" type="ORF">EV659_103255</name>
</gene>
<keyword evidence="7" id="KW-0653">Protein transport</keyword>
<dbReference type="PANTHER" id="PTHR30558:SF13">
    <property type="entry name" value="BIOPOLYMER TRANSPORT PROTEIN EXBD2"/>
    <property type="match status" value="1"/>
</dbReference>
<dbReference type="RefSeq" id="WP_132707908.1">
    <property type="nucleotide sequence ID" value="NZ_JACIGF010000003.1"/>
</dbReference>
<keyword evidence="3" id="KW-1003">Cell membrane</keyword>
<dbReference type="InterPro" id="IPR003400">
    <property type="entry name" value="ExbD"/>
</dbReference>
<comment type="caution">
    <text evidence="10">The sequence shown here is derived from an EMBL/GenBank/DDBJ whole genome shotgun (WGS) entry which is preliminary data.</text>
</comment>
<dbReference type="Gene3D" id="3.30.420.270">
    <property type="match status" value="1"/>
</dbReference>
<dbReference type="PANTHER" id="PTHR30558">
    <property type="entry name" value="EXBD MEMBRANE COMPONENT OF PMF-DRIVEN MACROMOLECULE IMPORT SYSTEM"/>
    <property type="match status" value="1"/>
</dbReference>
<keyword evidence="11" id="KW-1185">Reference proteome</keyword>
<dbReference type="EMBL" id="SLXO01000003">
    <property type="protein sequence ID" value="TCP36365.1"/>
    <property type="molecule type" value="Genomic_DNA"/>
</dbReference>
<evidence type="ECO:0000256" key="9">
    <source>
        <dbReference type="SAM" id="Phobius"/>
    </source>
</evidence>
<evidence type="ECO:0000313" key="10">
    <source>
        <dbReference type="EMBL" id="TCP36365.1"/>
    </source>
</evidence>
<dbReference type="AlphaFoldDB" id="A0A4R2PQJ0"/>
<feature type="transmembrane region" description="Helical" evidence="9">
    <location>
        <begin position="15"/>
        <end position="36"/>
    </location>
</feature>
<evidence type="ECO:0000256" key="5">
    <source>
        <dbReference type="ARBA" id="ARBA00022989"/>
    </source>
</evidence>
<keyword evidence="5 9" id="KW-1133">Transmembrane helix</keyword>
<dbReference type="GO" id="GO:0005886">
    <property type="term" value="C:plasma membrane"/>
    <property type="evidence" value="ECO:0007669"/>
    <property type="project" value="UniProtKB-SubCell"/>
</dbReference>
<keyword evidence="4 7" id="KW-0812">Transmembrane</keyword>
<keyword evidence="6 9" id="KW-0472">Membrane</keyword>
<dbReference type="GO" id="GO:0015031">
    <property type="term" value="P:protein transport"/>
    <property type="evidence" value="ECO:0007669"/>
    <property type="project" value="UniProtKB-KW"/>
</dbReference>
<dbReference type="Pfam" id="PF02472">
    <property type="entry name" value="ExbD"/>
    <property type="match status" value="1"/>
</dbReference>
<comment type="similarity">
    <text evidence="2 7">Belongs to the ExbD/TolR family.</text>
</comment>